<dbReference type="AlphaFoldDB" id="A0AAN4VWG1"/>
<gene>
    <name evidence="4" type="ORF">PEDI_12490</name>
</gene>
<proteinExistence type="predicted"/>
<dbReference type="PANTHER" id="PTHR43861">
    <property type="entry name" value="TRANS-ACONITATE 2-METHYLTRANSFERASE-RELATED"/>
    <property type="match status" value="1"/>
</dbReference>
<organism evidence="4 5">
    <name type="scientific">Persicobacter diffluens</name>
    <dbReference type="NCBI Taxonomy" id="981"/>
    <lineage>
        <taxon>Bacteria</taxon>
        <taxon>Pseudomonadati</taxon>
        <taxon>Bacteroidota</taxon>
        <taxon>Cytophagia</taxon>
        <taxon>Cytophagales</taxon>
        <taxon>Persicobacteraceae</taxon>
        <taxon>Persicobacter</taxon>
    </lineage>
</organism>
<dbReference type="InterPro" id="IPR029063">
    <property type="entry name" value="SAM-dependent_MTases_sf"/>
</dbReference>
<dbReference type="SUPFAM" id="SSF53335">
    <property type="entry name" value="S-adenosyl-L-methionine-dependent methyltransferases"/>
    <property type="match status" value="1"/>
</dbReference>
<dbReference type="CDD" id="cd02440">
    <property type="entry name" value="AdoMet_MTases"/>
    <property type="match status" value="1"/>
</dbReference>
<dbReference type="Proteomes" id="UP001310022">
    <property type="component" value="Unassembled WGS sequence"/>
</dbReference>
<sequence length="188" mass="22232">MSEFYKNEKTAQQYIQMTEGYDPSLMQALFSKWIKTTDTILELGSGPGRDLEWITTNYEVEGSDYSPFFVNLLKEKFPAMPVHQMDATALETDKSYDAIFSNKVLHHLEHDQLAESLQQQWKALKPGGKLLHTFWWGAHEEEIMELKFKYYEIEDLKILFEEQFEILEIYRYDEIEEKDSIIVVAKKK</sequence>
<evidence type="ECO:0000256" key="2">
    <source>
        <dbReference type="ARBA" id="ARBA00022679"/>
    </source>
</evidence>
<dbReference type="RefSeq" id="WP_338236398.1">
    <property type="nucleotide sequence ID" value="NZ_BQKE01000001.1"/>
</dbReference>
<evidence type="ECO:0000313" key="5">
    <source>
        <dbReference type="Proteomes" id="UP001310022"/>
    </source>
</evidence>
<evidence type="ECO:0000259" key="3">
    <source>
        <dbReference type="Pfam" id="PF13649"/>
    </source>
</evidence>
<keyword evidence="1" id="KW-0489">Methyltransferase</keyword>
<dbReference type="Gene3D" id="3.40.50.150">
    <property type="entry name" value="Vaccinia Virus protein VP39"/>
    <property type="match status" value="1"/>
</dbReference>
<protein>
    <recommendedName>
        <fullName evidence="3">Methyltransferase domain-containing protein</fullName>
    </recommendedName>
</protein>
<evidence type="ECO:0000256" key="1">
    <source>
        <dbReference type="ARBA" id="ARBA00022603"/>
    </source>
</evidence>
<dbReference type="GO" id="GO:0008168">
    <property type="term" value="F:methyltransferase activity"/>
    <property type="evidence" value="ECO:0007669"/>
    <property type="project" value="UniProtKB-KW"/>
</dbReference>
<comment type="caution">
    <text evidence="4">The sequence shown here is derived from an EMBL/GenBank/DDBJ whole genome shotgun (WGS) entry which is preliminary data.</text>
</comment>
<evidence type="ECO:0000313" key="4">
    <source>
        <dbReference type="EMBL" id="GJM60697.1"/>
    </source>
</evidence>
<dbReference type="Pfam" id="PF13649">
    <property type="entry name" value="Methyltransf_25"/>
    <property type="match status" value="1"/>
</dbReference>
<name>A0AAN4VWG1_9BACT</name>
<dbReference type="InterPro" id="IPR041698">
    <property type="entry name" value="Methyltransf_25"/>
</dbReference>
<reference evidence="4 5" key="1">
    <citation type="submission" date="2021-12" db="EMBL/GenBank/DDBJ databases">
        <title>Genome sequencing of bacteria with rrn-lacking chromosome and rrn-plasmid.</title>
        <authorList>
            <person name="Anda M."/>
            <person name="Iwasaki W."/>
        </authorList>
    </citation>
    <scope>NUCLEOTIDE SEQUENCE [LARGE SCALE GENOMIC DNA]</scope>
    <source>
        <strain evidence="4 5">NBRC 15940</strain>
    </source>
</reference>
<keyword evidence="5" id="KW-1185">Reference proteome</keyword>
<dbReference type="EMBL" id="BQKE01000001">
    <property type="protein sequence ID" value="GJM60697.1"/>
    <property type="molecule type" value="Genomic_DNA"/>
</dbReference>
<dbReference type="PANTHER" id="PTHR43861:SF1">
    <property type="entry name" value="TRANS-ACONITATE 2-METHYLTRANSFERASE"/>
    <property type="match status" value="1"/>
</dbReference>
<keyword evidence="2" id="KW-0808">Transferase</keyword>
<accession>A0AAN4VWG1</accession>
<feature type="domain" description="Methyltransferase" evidence="3">
    <location>
        <begin position="40"/>
        <end position="128"/>
    </location>
</feature>
<dbReference type="GO" id="GO:0032259">
    <property type="term" value="P:methylation"/>
    <property type="evidence" value="ECO:0007669"/>
    <property type="project" value="UniProtKB-KW"/>
</dbReference>